<feature type="compositionally biased region" description="Low complexity" evidence="1">
    <location>
        <begin position="26"/>
        <end position="36"/>
    </location>
</feature>
<reference evidence="2 3" key="1">
    <citation type="submission" date="2021-01" db="EMBL/GenBank/DDBJ databases">
        <title>Cercospora kikuchii MAFF 305040 whole genome shotgun sequence.</title>
        <authorList>
            <person name="Kashiwa T."/>
            <person name="Suzuki T."/>
        </authorList>
    </citation>
    <scope>NUCLEOTIDE SEQUENCE [LARGE SCALE GENOMIC DNA]</scope>
    <source>
        <strain evidence="2 3">MAFF 305040</strain>
    </source>
</reference>
<evidence type="ECO:0000256" key="1">
    <source>
        <dbReference type="SAM" id="MobiDB-lite"/>
    </source>
</evidence>
<name>A0A9P3CMY3_9PEZI</name>
<keyword evidence="3" id="KW-1185">Reference proteome</keyword>
<dbReference type="RefSeq" id="XP_044660083.1">
    <property type="nucleotide sequence ID" value="XM_044804148.1"/>
</dbReference>
<proteinExistence type="predicted"/>
<dbReference type="OrthoDB" id="3637007at2759"/>
<evidence type="ECO:0000313" key="3">
    <source>
        <dbReference type="Proteomes" id="UP000825890"/>
    </source>
</evidence>
<protein>
    <submittedName>
        <fullName evidence="2">Uncharacterized protein</fullName>
    </submittedName>
</protein>
<sequence>MAWAFLRCVRDAGRTAWNAFNRPRPTTSTTSKKSSTNRVFRGRVQPTRKAPSGLRKRRPCREIEDYTHRLQQLIYGYDAFENSEGDLKSIQYSIATLLEMRHRSGERDEQQRYSERLGRLCNALDLTEDTIEGNLQNIQKTADDLVNSLEPDGPGDLPPRLPITLIDQLRRYDNAMEVYVSQRDGTSGVGFPVAGNVDGDESREDGEVGADLTSSKAALSIKQRVLQACRMKLTEELRKLCKQHAPTALQDETIVRQLRCGEAVEDHPNDYEDPESESDYDLNSDDLLPGMTLALNAEWENAQEELKKWTIEYWTFIRRDNKIERLKENIAAGMSPEQASKNIIKTASDLFIKCENADTNYRDVQARAMAAGFQPVPPFHDSDNGLFPDHALDDVDLSIASSDADAAAQIEDWLDEDEHGLELGGNAPPSKANTKCLSVNFGEGRSAYECALPPNRTRLARIQEWQQKCEEARIIAQQDMERCR</sequence>
<dbReference type="AlphaFoldDB" id="A0A9P3CMY3"/>
<feature type="region of interest" description="Disordered" evidence="1">
    <location>
        <begin position="20"/>
        <end position="57"/>
    </location>
</feature>
<dbReference type="Proteomes" id="UP000825890">
    <property type="component" value="Unassembled WGS sequence"/>
</dbReference>
<dbReference type="EMBL" id="BOLY01000005">
    <property type="protein sequence ID" value="GIZ45596.1"/>
    <property type="molecule type" value="Genomic_DNA"/>
</dbReference>
<gene>
    <name evidence="2" type="ORF">CKM354_000875500</name>
</gene>
<organism evidence="2 3">
    <name type="scientific">Cercospora kikuchii</name>
    <dbReference type="NCBI Taxonomy" id="84275"/>
    <lineage>
        <taxon>Eukaryota</taxon>
        <taxon>Fungi</taxon>
        <taxon>Dikarya</taxon>
        <taxon>Ascomycota</taxon>
        <taxon>Pezizomycotina</taxon>
        <taxon>Dothideomycetes</taxon>
        <taxon>Dothideomycetidae</taxon>
        <taxon>Mycosphaerellales</taxon>
        <taxon>Mycosphaerellaceae</taxon>
        <taxon>Cercospora</taxon>
    </lineage>
</organism>
<dbReference type="GeneID" id="68294330"/>
<accession>A0A9P3CMY3</accession>
<comment type="caution">
    <text evidence="2">The sequence shown here is derived from an EMBL/GenBank/DDBJ whole genome shotgun (WGS) entry which is preliminary data.</text>
</comment>
<evidence type="ECO:0000313" key="2">
    <source>
        <dbReference type="EMBL" id="GIZ45596.1"/>
    </source>
</evidence>